<dbReference type="AlphaFoldDB" id="A0A9P6MZM9"/>
<feature type="region of interest" description="Disordered" evidence="7">
    <location>
        <begin position="147"/>
        <end position="253"/>
    </location>
</feature>
<keyword evidence="9" id="KW-1185">Reference proteome</keyword>
<dbReference type="CDD" id="cd04087">
    <property type="entry name" value="PTPA"/>
    <property type="match status" value="1"/>
</dbReference>
<dbReference type="GO" id="GO:0008160">
    <property type="term" value="F:protein tyrosine phosphatase activator activity"/>
    <property type="evidence" value="ECO:0007669"/>
    <property type="project" value="TreeGrafter"/>
</dbReference>
<keyword evidence="4 6" id="KW-0697">Rotamase</keyword>
<dbReference type="InterPro" id="IPR037218">
    <property type="entry name" value="PTPA_sf"/>
</dbReference>
<name>A0A9P6MZM9_9FUNG</name>
<dbReference type="InterPro" id="IPR004327">
    <property type="entry name" value="Phstyr_phstse_ac"/>
</dbReference>
<dbReference type="EMBL" id="JAAAID010000334">
    <property type="protein sequence ID" value="KAG0018786.1"/>
    <property type="molecule type" value="Genomic_DNA"/>
</dbReference>
<organism evidence="8 9">
    <name type="scientific">Entomortierella chlamydospora</name>
    <dbReference type="NCBI Taxonomy" id="101097"/>
    <lineage>
        <taxon>Eukaryota</taxon>
        <taxon>Fungi</taxon>
        <taxon>Fungi incertae sedis</taxon>
        <taxon>Mucoromycota</taxon>
        <taxon>Mortierellomycotina</taxon>
        <taxon>Mortierellomycetes</taxon>
        <taxon>Mortierellales</taxon>
        <taxon>Mortierellaceae</taxon>
        <taxon>Entomortierella</taxon>
    </lineage>
</organism>
<gene>
    <name evidence="8" type="primary">RRD2</name>
    <name evidence="8" type="ORF">BGZ80_006733</name>
</gene>
<dbReference type="EC" id="5.2.1.8" evidence="6"/>
<accession>A0A9P6MZM9</accession>
<feature type="compositionally biased region" description="Polar residues" evidence="7">
    <location>
        <begin position="175"/>
        <end position="184"/>
    </location>
</feature>
<evidence type="ECO:0000256" key="7">
    <source>
        <dbReference type="SAM" id="MobiDB-lite"/>
    </source>
</evidence>
<feature type="compositionally biased region" description="Low complexity" evidence="7">
    <location>
        <begin position="213"/>
        <end position="233"/>
    </location>
</feature>
<feature type="compositionally biased region" description="Polar residues" evidence="7">
    <location>
        <begin position="16"/>
        <end position="29"/>
    </location>
</feature>
<comment type="catalytic activity">
    <reaction evidence="1 6">
        <text>[protein]-peptidylproline (omega=180) = [protein]-peptidylproline (omega=0)</text>
        <dbReference type="Rhea" id="RHEA:16237"/>
        <dbReference type="Rhea" id="RHEA-COMP:10747"/>
        <dbReference type="Rhea" id="RHEA-COMP:10748"/>
        <dbReference type="ChEBI" id="CHEBI:83833"/>
        <dbReference type="ChEBI" id="CHEBI:83834"/>
        <dbReference type="EC" id="5.2.1.8"/>
    </reaction>
</comment>
<evidence type="ECO:0000256" key="4">
    <source>
        <dbReference type="ARBA" id="ARBA00023110"/>
    </source>
</evidence>
<evidence type="ECO:0000313" key="8">
    <source>
        <dbReference type="EMBL" id="KAG0018786.1"/>
    </source>
</evidence>
<comment type="caution">
    <text evidence="8">The sequence shown here is derived from an EMBL/GenBank/DDBJ whole genome shotgun (WGS) entry which is preliminary data.</text>
</comment>
<comment type="function">
    <text evidence="6">PPIases accelerate the folding of proteins. It catalyzes the cis-trans isomerization of proline imidic peptide bonds in oligopeptides.</text>
</comment>
<dbReference type="FunFam" id="1.20.120.1150:FF:000002">
    <property type="entry name" value="Serine/threonine-protein phosphatase 2A activator"/>
    <property type="match status" value="1"/>
</dbReference>
<reference evidence="8" key="1">
    <citation type="journal article" date="2020" name="Fungal Divers.">
        <title>Resolving the Mortierellaceae phylogeny through synthesis of multi-gene phylogenetics and phylogenomics.</title>
        <authorList>
            <person name="Vandepol N."/>
            <person name="Liber J."/>
            <person name="Desiro A."/>
            <person name="Na H."/>
            <person name="Kennedy M."/>
            <person name="Barry K."/>
            <person name="Grigoriev I.V."/>
            <person name="Miller A.N."/>
            <person name="O'Donnell K."/>
            <person name="Stajich J.E."/>
            <person name="Bonito G."/>
        </authorList>
    </citation>
    <scope>NUCLEOTIDE SEQUENCE</scope>
    <source>
        <strain evidence="8">NRRL 2769</strain>
    </source>
</reference>
<dbReference type="Pfam" id="PF03095">
    <property type="entry name" value="PTPA"/>
    <property type="match status" value="1"/>
</dbReference>
<dbReference type="Proteomes" id="UP000703661">
    <property type="component" value="Unassembled WGS sequence"/>
</dbReference>
<evidence type="ECO:0000256" key="2">
    <source>
        <dbReference type="ARBA" id="ARBA00004496"/>
    </source>
</evidence>
<dbReference type="PANTHER" id="PTHR10012">
    <property type="entry name" value="SERINE/THREONINE-PROTEIN PHOSPHATASE 2A REGULATORY SUBUNIT B"/>
    <property type="match status" value="1"/>
</dbReference>
<dbReference type="GO" id="GO:0005737">
    <property type="term" value="C:cytoplasm"/>
    <property type="evidence" value="ECO:0007669"/>
    <property type="project" value="UniProtKB-SubCell"/>
</dbReference>
<feature type="compositionally biased region" description="Basic and acidic residues" evidence="7">
    <location>
        <begin position="1"/>
        <end position="11"/>
    </location>
</feature>
<dbReference type="GO" id="GO:0003755">
    <property type="term" value="F:peptidyl-prolyl cis-trans isomerase activity"/>
    <property type="evidence" value="ECO:0007669"/>
    <property type="project" value="UniProtKB-KW"/>
</dbReference>
<dbReference type="GO" id="GO:0005634">
    <property type="term" value="C:nucleus"/>
    <property type="evidence" value="ECO:0007669"/>
    <property type="project" value="TreeGrafter"/>
</dbReference>
<keyword evidence="5 6" id="KW-0413">Isomerase</keyword>
<evidence type="ECO:0000256" key="3">
    <source>
        <dbReference type="ARBA" id="ARBA00022490"/>
    </source>
</evidence>
<comment type="similarity">
    <text evidence="6">Belongs to the PTPA-type PPIase family.</text>
</comment>
<sequence>MAESDVKRSFAEEDVSSTSFLTPATNPNARPSGRHSIDYSEKAPQVMEWTSTIAKENIRILPISTTDIGQGNEDDQAALTPTSASFRIDHDLEELQKLTPTLVEVPAADIPDIQNLNLASFSSQNPSYLSSKPYSISGHYAKGLEVPSVPSPPSSVIAEPPSPTLSHASLKLGGTYSSTSSNAGEEQDQYQDMEQDSIQVSQSSEHDSFVGINTPSTPTSSSSNNNDNNNNNNNDDDADNNNNNTVESQPIDKNAFVVPRKEILTKEDLELFHASTTYANLFDFLDALNESVVGVVSTADCYESEVVKGMLETLDLVNDITEEYPPETGHESRFGNPAFRKFYDQVGLSAPAWMEKLVQPKEAIPEVTKYFVECWGNRKRIDYGTGHEASFLAWLYCFHKLGLIKQEDYKAVVIKVFFKYIEVMRNLQFAYWLEPAGSHGVWGLDDYHFLPFLFGAAQLRGHKYIRPKSIHDNDIVSEFSKDYMYLSCVKFINSVKSASLRWHSPMLDDISAVKTWDKVNSGMIKMYKAEVFGKLPIMQHFLFGSLLPFKGQSDTRILDEDEEEAGVEGHTHVHAFGQEFPTCCGMKIPSAIAAAAAANASGERTIPGVPSSGARRLPFD</sequence>
<feature type="region of interest" description="Disordered" evidence="7">
    <location>
        <begin position="1"/>
        <end position="42"/>
    </location>
</feature>
<feature type="compositionally biased region" description="Acidic residues" evidence="7">
    <location>
        <begin position="185"/>
        <end position="195"/>
    </location>
</feature>
<dbReference type="GO" id="GO:0000159">
    <property type="term" value="C:protein phosphatase type 2A complex"/>
    <property type="evidence" value="ECO:0007669"/>
    <property type="project" value="TreeGrafter"/>
</dbReference>
<keyword evidence="3 6" id="KW-0963">Cytoplasm</keyword>
<dbReference type="InterPro" id="IPR043170">
    <property type="entry name" value="PTPA_C_lid"/>
</dbReference>
<dbReference type="SUPFAM" id="SSF140984">
    <property type="entry name" value="PTPA-like"/>
    <property type="match status" value="1"/>
</dbReference>
<dbReference type="PANTHER" id="PTHR10012:SF5">
    <property type="entry name" value="SERINE_THREONINE-PROTEIN PHOSPHATASE 2A ACTIVATOR 2"/>
    <property type="match status" value="1"/>
</dbReference>
<evidence type="ECO:0000313" key="9">
    <source>
        <dbReference type="Proteomes" id="UP000703661"/>
    </source>
</evidence>
<evidence type="ECO:0000256" key="1">
    <source>
        <dbReference type="ARBA" id="ARBA00000971"/>
    </source>
</evidence>
<proteinExistence type="inferred from homology"/>
<evidence type="ECO:0000256" key="5">
    <source>
        <dbReference type="ARBA" id="ARBA00023235"/>
    </source>
</evidence>
<dbReference type="Gene3D" id="1.20.120.1150">
    <property type="match status" value="1"/>
</dbReference>
<comment type="subcellular location">
    <subcellularLocation>
        <location evidence="2 6">Cytoplasm</location>
    </subcellularLocation>
</comment>
<protein>
    <recommendedName>
        <fullName evidence="6">Serine/threonine-protein phosphatase 2A activator</fullName>
        <ecNumber evidence="6">5.2.1.8</ecNumber>
    </recommendedName>
    <alternativeName>
        <fullName evidence="6">Phosphotyrosyl phosphatase activator</fullName>
    </alternativeName>
</protein>
<evidence type="ECO:0000256" key="6">
    <source>
        <dbReference type="RuleBase" id="RU361210"/>
    </source>
</evidence>
<dbReference type="GO" id="GO:0007052">
    <property type="term" value="P:mitotic spindle organization"/>
    <property type="evidence" value="ECO:0007669"/>
    <property type="project" value="TreeGrafter"/>
</dbReference>